<comment type="similarity">
    <text evidence="3">Belongs to the CotF family.</text>
</comment>
<name>A0A6I4VSH0_9BACL</name>
<dbReference type="GO" id="GO:0030435">
    <property type="term" value="P:sporulation resulting in formation of a cellular spore"/>
    <property type="evidence" value="ECO:0007669"/>
    <property type="project" value="UniProtKB-KW"/>
</dbReference>
<dbReference type="InterPro" id="IPR012347">
    <property type="entry name" value="Ferritin-like"/>
</dbReference>
<comment type="caution">
    <text evidence="4">The sequence shown here is derived from an EMBL/GenBank/DDBJ whole genome shotgun (WGS) entry which is preliminary data.</text>
</comment>
<evidence type="ECO:0000256" key="3">
    <source>
        <dbReference type="ARBA" id="ARBA00024344"/>
    </source>
</evidence>
<keyword evidence="1" id="KW-0749">Sporulation</keyword>
<dbReference type="InterPro" id="IPR012851">
    <property type="entry name" value="Spore_coat_CotF-like"/>
</dbReference>
<dbReference type="Pfam" id="PF07875">
    <property type="entry name" value="Coat_F"/>
    <property type="match status" value="1"/>
</dbReference>
<comment type="subcellular location">
    <subcellularLocation>
        <location evidence="2">Spore coat</location>
    </subcellularLocation>
</comment>
<evidence type="ECO:0000313" key="4">
    <source>
        <dbReference type="EMBL" id="MXQ52760.1"/>
    </source>
</evidence>
<evidence type="ECO:0000313" key="5">
    <source>
        <dbReference type="Proteomes" id="UP000430692"/>
    </source>
</evidence>
<accession>A0A6I4VSH0</accession>
<dbReference type="Proteomes" id="UP000430692">
    <property type="component" value="Unassembled WGS sequence"/>
</dbReference>
<keyword evidence="5" id="KW-1185">Reference proteome</keyword>
<sequence length="101" mass="11501">MGMLENMSDMVTNSGMMNDGIIATGFLNDCKVGIRNYAVAISETANQELRDVLRRQLDDAIEMHAKVFEYMESKGLYNAKDFQQQIKIDMRNLETATNIMQ</sequence>
<gene>
    <name evidence="4" type="ORF">GSM42_03250</name>
</gene>
<dbReference type="EMBL" id="WUUL01000002">
    <property type="protein sequence ID" value="MXQ52760.1"/>
    <property type="molecule type" value="Genomic_DNA"/>
</dbReference>
<dbReference type="Gene3D" id="1.20.1260.10">
    <property type="match status" value="1"/>
</dbReference>
<proteinExistence type="inferred from homology"/>
<evidence type="ECO:0000256" key="1">
    <source>
        <dbReference type="ARBA" id="ARBA00022969"/>
    </source>
</evidence>
<dbReference type="PANTHER" id="PTHR39183">
    <property type="entry name" value="SPORE COAT PROTEIN F-LIKE PROTEIN YHCQ"/>
    <property type="match status" value="1"/>
</dbReference>
<dbReference type="PANTHER" id="PTHR39183:SF1">
    <property type="entry name" value="SPORE COAT PROTEIN F-LIKE PROTEIN YHCQ"/>
    <property type="match status" value="1"/>
</dbReference>
<evidence type="ECO:0000256" key="2">
    <source>
        <dbReference type="ARBA" id="ARBA00024325"/>
    </source>
</evidence>
<organism evidence="4 5">
    <name type="scientific">Shimazuella alba</name>
    <dbReference type="NCBI Taxonomy" id="2690964"/>
    <lineage>
        <taxon>Bacteria</taxon>
        <taxon>Bacillati</taxon>
        <taxon>Bacillota</taxon>
        <taxon>Bacilli</taxon>
        <taxon>Bacillales</taxon>
        <taxon>Thermoactinomycetaceae</taxon>
        <taxon>Shimazuella</taxon>
    </lineage>
</organism>
<keyword evidence="4" id="KW-0946">Virion</keyword>
<reference evidence="4 5" key="1">
    <citation type="submission" date="2019-12" db="EMBL/GenBank/DDBJ databases">
        <title>Whole-genome analyses of novel actinobacteria.</title>
        <authorList>
            <person name="Sahin N."/>
            <person name="Saygin H."/>
        </authorList>
    </citation>
    <scope>NUCLEOTIDE SEQUENCE [LARGE SCALE GENOMIC DNA]</scope>
    <source>
        <strain evidence="4 5">KC615</strain>
    </source>
</reference>
<keyword evidence="4" id="KW-0167">Capsid protein</keyword>
<dbReference type="AlphaFoldDB" id="A0A6I4VSH0"/>
<protein>
    <submittedName>
        <fullName evidence="4">Spore coat protein</fullName>
    </submittedName>
</protein>